<evidence type="ECO:0000313" key="2">
    <source>
        <dbReference type="Proteomes" id="UP000030512"/>
    </source>
</evidence>
<dbReference type="STRING" id="1538553.JT25_007525"/>
<proteinExistence type="predicted"/>
<organism evidence="1 2">
    <name type="scientific">Methylomonas denitrificans</name>
    <dbReference type="NCBI Taxonomy" id="1538553"/>
    <lineage>
        <taxon>Bacteria</taxon>
        <taxon>Pseudomonadati</taxon>
        <taxon>Pseudomonadota</taxon>
        <taxon>Gammaproteobacteria</taxon>
        <taxon>Methylococcales</taxon>
        <taxon>Methylococcaceae</taxon>
        <taxon>Methylomonas</taxon>
    </lineage>
</organism>
<dbReference type="NCBIfam" id="TIGR01907">
    <property type="entry name" value="casE_Cse3"/>
    <property type="match status" value="2"/>
</dbReference>
<protein>
    <submittedName>
        <fullName evidence="1">Type I-E CRISPR-associated protein Cas6/Cse3/CasE</fullName>
    </submittedName>
</protein>
<dbReference type="SMART" id="SM01101">
    <property type="entry name" value="CRISPR_assoc"/>
    <property type="match status" value="1"/>
</dbReference>
<dbReference type="Gene3D" id="3.30.70.1210">
    <property type="entry name" value="Crispr-associated protein, domain 2"/>
    <property type="match status" value="1"/>
</dbReference>
<name>A0A126T2P1_9GAMM</name>
<dbReference type="Pfam" id="PF08798">
    <property type="entry name" value="CRISPR_assoc"/>
    <property type="match status" value="1"/>
</dbReference>
<dbReference type="Gene3D" id="3.30.70.1200">
    <property type="entry name" value="Crispr-associated protein, domain 1"/>
    <property type="match status" value="1"/>
</dbReference>
<dbReference type="Proteomes" id="UP000030512">
    <property type="component" value="Chromosome"/>
</dbReference>
<dbReference type="AlphaFoldDB" id="A0A126T2P1"/>
<dbReference type="KEGG" id="mdn:JT25_007525"/>
<dbReference type="OrthoDB" id="9795689at2"/>
<gene>
    <name evidence="1" type="ORF">JT25_007525</name>
</gene>
<evidence type="ECO:0000313" key="1">
    <source>
        <dbReference type="EMBL" id="AMK76342.1"/>
    </source>
</evidence>
<dbReference type="RefSeq" id="WP_036275352.1">
    <property type="nucleotide sequence ID" value="NZ_CP014476.1"/>
</dbReference>
<dbReference type="EMBL" id="CP014476">
    <property type="protein sequence ID" value="AMK76342.1"/>
    <property type="molecule type" value="Genomic_DNA"/>
</dbReference>
<keyword evidence="2" id="KW-1185">Reference proteome</keyword>
<sequence>MYFSRVRIRPDIYKSSKLARVLEGNVYGCHQLLWDLFPAQDKRTFLYREEIAREQLGASPAVRGEPVYYIVSQTKPIEVEGSLFKVESKEYDPQLSEGQCLQFDCRVNPVVSRLGKKHDLVMDAQLQFLTSLVKSLGLENTLPAKTDKGVYKKLLLEKGGAALETELAELLSADRHYAERLGLISGLADKLEWAIKARIDQALANWMLKQGVRCGFELLAGDDGLPKLQNSAYAWHGLQQKAAKKSEKSGFSSIDFTGELQITDPEKFRQTLFSGLGRAKAFGCGLLMVRRPGNG</sequence>
<dbReference type="InterPro" id="IPR010179">
    <property type="entry name" value="CRISPR-assoc_prot_Cse3"/>
</dbReference>
<dbReference type="CDD" id="cd09727">
    <property type="entry name" value="Cas6_I-E"/>
    <property type="match status" value="1"/>
</dbReference>
<accession>A0A126T2P1</accession>
<reference evidence="1 2" key="1">
    <citation type="journal article" date="2015" name="Environ. Microbiol.">
        <title>Methane oxidation coupled to nitrate reduction under hypoxia by the Gammaproteobacterium Methylomonas denitrificans, sp. nov. type strain FJG1.</title>
        <authorList>
            <person name="Kits K.D."/>
            <person name="Klotz M.G."/>
            <person name="Stein L.Y."/>
        </authorList>
    </citation>
    <scope>NUCLEOTIDE SEQUENCE [LARGE SCALE GENOMIC DNA]</scope>
    <source>
        <strain evidence="1 2">FJG1</strain>
    </source>
</reference>
<dbReference type="SUPFAM" id="SSF117987">
    <property type="entry name" value="CRISPR-associated protein"/>
    <property type="match status" value="2"/>
</dbReference>